<organism evidence="1 2">
    <name type="scientific">Pisolithus tinctorius Marx 270</name>
    <dbReference type="NCBI Taxonomy" id="870435"/>
    <lineage>
        <taxon>Eukaryota</taxon>
        <taxon>Fungi</taxon>
        <taxon>Dikarya</taxon>
        <taxon>Basidiomycota</taxon>
        <taxon>Agaricomycotina</taxon>
        <taxon>Agaricomycetes</taxon>
        <taxon>Agaricomycetidae</taxon>
        <taxon>Boletales</taxon>
        <taxon>Sclerodermatineae</taxon>
        <taxon>Pisolithaceae</taxon>
        <taxon>Pisolithus</taxon>
    </lineage>
</organism>
<reference evidence="1 2" key="1">
    <citation type="submission" date="2014-04" db="EMBL/GenBank/DDBJ databases">
        <authorList>
            <consortium name="DOE Joint Genome Institute"/>
            <person name="Kuo A."/>
            <person name="Kohler A."/>
            <person name="Costa M.D."/>
            <person name="Nagy L.G."/>
            <person name="Floudas D."/>
            <person name="Copeland A."/>
            <person name="Barry K.W."/>
            <person name="Cichocki N."/>
            <person name="Veneault-Fourrey C."/>
            <person name="LaButti K."/>
            <person name="Lindquist E.A."/>
            <person name="Lipzen A."/>
            <person name="Lundell T."/>
            <person name="Morin E."/>
            <person name="Murat C."/>
            <person name="Sun H."/>
            <person name="Tunlid A."/>
            <person name="Henrissat B."/>
            <person name="Grigoriev I.V."/>
            <person name="Hibbett D.S."/>
            <person name="Martin F."/>
            <person name="Nordberg H.P."/>
            <person name="Cantor M.N."/>
            <person name="Hua S.X."/>
        </authorList>
    </citation>
    <scope>NUCLEOTIDE SEQUENCE [LARGE SCALE GENOMIC DNA]</scope>
    <source>
        <strain evidence="1 2">Marx 270</strain>
    </source>
</reference>
<sequence length="67" mass="7641">MRKLRFARFKPLGHCRSVVPEFKLRIALVVLCRERSFDNHKSELSVQVSQIVDLASRWSSGDAAGLQ</sequence>
<dbReference type="HOGENOM" id="CLU_2813405_0_0_1"/>
<accession>A0A0C3KKH1</accession>
<dbReference type="InParanoid" id="A0A0C3KKH1"/>
<evidence type="ECO:0000313" key="1">
    <source>
        <dbReference type="EMBL" id="KIO10112.1"/>
    </source>
</evidence>
<gene>
    <name evidence="1" type="ORF">M404DRAFT_996070</name>
</gene>
<keyword evidence="2" id="KW-1185">Reference proteome</keyword>
<dbReference type="Proteomes" id="UP000054217">
    <property type="component" value="Unassembled WGS sequence"/>
</dbReference>
<dbReference type="AlphaFoldDB" id="A0A0C3KKH1"/>
<reference evidence="2" key="2">
    <citation type="submission" date="2015-01" db="EMBL/GenBank/DDBJ databases">
        <title>Evolutionary Origins and Diversification of the Mycorrhizal Mutualists.</title>
        <authorList>
            <consortium name="DOE Joint Genome Institute"/>
            <consortium name="Mycorrhizal Genomics Consortium"/>
            <person name="Kohler A."/>
            <person name="Kuo A."/>
            <person name="Nagy L.G."/>
            <person name="Floudas D."/>
            <person name="Copeland A."/>
            <person name="Barry K.W."/>
            <person name="Cichocki N."/>
            <person name="Veneault-Fourrey C."/>
            <person name="LaButti K."/>
            <person name="Lindquist E.A."/>
            <person name="Lipzen A."/>
            <person name="Lundell T."/>
            <person name="Morin E."/>
            <person name="Murat C."/>
            <person name="Riley R."/>
            <person name="Ohm R."/>
            <person name="Sun H."/>
            <person name="Tunlid A."/>
            <person name="Henrissat B."/>
            <person name="Grigoriev I.V."/>
            <person name="Hibbett D.S."/>
            <person name="Martin F."/>
        </authorList>
    </citation>
    <scope>NUCLEOTIDE SEQUENCE [LARGE SCALE GENOMIC DNA]</scope>
    <source>
        <strain evidence="2">Marx 270</strain>
    </source>
</reference>
<protein>
    <submittedName>
        <fullName evidence="1">Uncharacterized protein</fullName>
    </submittedName>
</protein>
<dbReference type="EMBL" id="KN831953">
    <property type="protein sequence ID" value="KIO10112.1"/>
    <property type="molecule type" value="Genomic_DNA"/>
</dbReference>
<proteinExistence type="predicted"/>
<evidence type="ECO:0000313" key="2">
    <source>
        <dbReference type="Proteomes" id="UP000054217"/>
    </source>
</evidence>
<name>A0A0C3KKH1_PISTI</name>